<dbReference type="AlphaFoldDB" id="C3MLJ7"/>
<keyword evidence="2" id="KW-0067">ATP-binding</keyword>
<accession>C3MLJ7</accession>
<proteinExistence type="predicted"/>
<dbReference type="OrthoDB" id="85513at2157"/>
<dbReference type="PANTHER" id="PTHR42961">
    <property type="entry name" value="IRON-SULFUR PROTEIN NUBPL"/>
    <property type="match status" value="1"/>
</dbReference>
<dbReference type="SUPFAM" id="SSF52540">
    <property type="entry name" value="P-loop containing nucleoside triphosphate hydrolases"/>
    <property type="match status" value="1"/>
</dbReference>
<dbReference type="GO" id="GO:0051539">
    <property type="term" value="F:4 iron, 4 sulfur cluster binding"/>
    <property type="evidence" value="ECO:0007669"/>
    <property type="project" value="TreeGrafter"/>
</dbReference>
<protein>
    <recommendedName>
        <fullName evidence="5">ATP-binding protein</fullName>
    </recommendedName>
</protein>
<name>C3MLJ7_SACI2</name>
<evidence type="ECO:0000256" key="2">
    <source>
        <dbReference type="ARBA" id="ARBA00022840"/>
    </source>
</evidence>
<dbReference type="InterPro" id="IPR033756">
    <property type="entry name" value="YlxH/NBP35"/>
</dbReference>
<dbReference type="GO" id="GO:0005524">
    <property type="term" value="F:ATP binding"/>
    <property type="evidence" value="ECO:0007669"/>
    <property type="project" value="UniProtKB-KW"/>
</dbReference>
<dbReference type="Pfam" id="PF10609">
    <property type="entry name" value="ParA"/>
    <property type="match status" value="1"/>
</dbReference>
<reference evidence="3 4" key="1">
    <citation type="journal article" date="2009" name="Proc. Natl. Acad. Sci. U.S.A.">
        <title>Biogeography of the Sulfolobus islandicus pan-genome.</title>
        <authorList>
            <person name="Reno M.L."/>
            <person name="Held N.L."/>
            <person name="Fields C.J."/>
            <person name="Burke P.V."/>
            <person name="Whitaker R.J."/>
        </authorList>
    </citation>
    <scope>NUCLEOTIDE SEQUENCE [LARGE SCALE GENOMIC DNA]</scope>
    <source>
        <strain evidence="4">L.S.2.15 / Lassen #1</strain>
    </source>
</reference>
<dbReference type="KEGG" id="sis:LS215_0480"/>
<sequence length="239" mass="26454">MWWKKVEPLLELAKGKLKGKKVIAVMSSKGGVGKSVVSALLSLSLIPSATLIDLDIHSMGIAKLFGVENRSLEVSKEGIVPIKIGNVNLISLAGIVRDRYVILPGRNQSNVMKELIAYSIINSDYVVFDLPPGLGDEVLVLEEITDFKPVAVTTPSKIAIKVVKNLIDYLNERGKKSLVVVNMSFFNCHGEREYPFGYYDGDVNLPIDPNLEEYIGKIHEYNGDVKKVIDKELIPKLVF</sequence>
<evidence type="ECO:0000256" key="1">
    <source>
        <dbReference type="ARBA" id="ARBA00022741"/>
    </source>
</evidence>
<evidence type="ECO:0000313" key="3">
    <source>
        <dbReference type="EMBL" id="ACP34595.1"/>
    </source>
</evidence>
<organism evidence="3 4">
    <name type="scientific">Saccharolobus islandicus (strain L.S.2.15 / Lassen #1)</name>
    <name type="common">Sulfolobus islandicus</name>
    <dbReference type="NCBI Taxonomy" id="429572"/>
    <lineage>
        <taxon>Archaea</taxon>
        <taxon>Thermoproteota</taxon>
        <taxon>Thermoprotei</taxon>
        <taxon>Sulfolobales</taxon>
        <taxon>Sulfolobaceae</taxon>
        <taxon>Saccharolobus</taxon>
    </lineage>
</organism>
<dbReference type="Proteomes" id="UP000001747">
    <property type="component" value="Chromosome"/>
</dbReference>
<dbReference type="InterPro" id="IPR044304">
    <property type="entry name" value="NUBPL-like"/>
</dbReference>
<dbReference type="HOGENOM" id="CLU_024839_3_0_2"/>
<gene>
    <name evidence="3" type="ordered locus">LS215_0480</name>
</gene>
<dbReference type="RefSeq" id="WP_012713019.1">
    <property type="nucleotide sequence ID" value="NC_012589.1"/>
</dbReference>
<dbReference type="EMBL" id="CP001399">
    <property type="protein sequence ID" value="ACP34595.1"/>
    <property type="molecule type" value="Genomic_DNA"/>
</dbReference>
<keyword evidence="1" id="KW-0547">Nucleotide-binding</keyword>
<dbReference type="GO" id="GO:0016226">
    <property type="term" value="P:iron-sulfur cluster assembly"/>
    <property type="evidence" value="ECO:0007669"/>
    <property type="project" value="InterPro"/>
</dbReference>
<dbReference type="Gene3D" id="3.40.50.300">
    <property type="entry name" value="P-loop containing nucleotide triphosphate hydrolases"/>
    <property type="match status" value="1"/>
</dbReference>
<evidence type="ECO:0000313" key="4">
    <source>
        <dbReference type="Proteomes" id="UP000001747"/>
    </source>
</evidence>
<dbReference type="PANTHER" id="PTHR42961:SF2">
    <property type="entry name" value="IRON-SULFUR PROTEIN NUBPL"/>
    <property type="match status" value="1"/>
</dbReference>
<dbReference type="InterPro" id="IPR027417">
    <property type="entry name" value="P-loop_NTPase"/>
</dbReference>
<evidence type="ECO:0008006" key="5">
    <source>
        <dbReference type="Google" id="ProtNLM"/>
    </source>
</evidence>
<dbReference type="GeneID" id="7798640"/>